<protein>
    <submittedName>
        <fullName evidence="1">Uncharacterized protein</fullName>
    </submittedName>
</protein>
<sequence length="150" mass="17067">MNLFCCFCGSDPESESYEVLEGPYGELEAQISSLVMDEHYYYLGLSGSTLEGLVLERQALKHKVYVELIEGNLEEELLSPRYQPEFYLFCADVMYQNGMPVAKEIIYNLKKSCKKIPGEQAIEIVKCLEHACGNKEKEKIELGVEFISCD</sequence>
<name>A0A811K1I7_9BILA</name>
<gene>
    <name evidence="1" type="ORF">BOKJ2_LOCUS2604</name>
</gene>
<reference evidence="1" key="1">
    <citation type="submission" date="2020-09" db="EMBL/GenBank/DDBJ databases">
        <authorList>
            <person name="Kikuchi T."/>
        </authorList>
    </citation>
    <scope>NUCLEOTIDE SEQUENCE</scope>
    <source>
        <strain evidence="1">SH1</strain>
    </source>
</reference>
<keyword evidence="2" id="KW-1185">Reference proteome</keyword>
<comment type="caution">
    <text evidence="1">The sequence shown here is derived from an EMBL/GenBank/DDBJ whole genome shotgun (WGS) entry which is preliminary data.</text>
</comment>
<dbReference type="Proteomes" id="UP000783686">
    <property type="component" value="Unassembled WGS sequence"/>
</dbReference>
<dbReference type="AlphaFoldDB" id="A0A811K1I7"/>
<dbReference type="Proteomes" id="UP000614601">
    <property type="component" value="Unassembled WGS sequence"/>
</dbReference>
<dbReference type="EMBL" id="CAJFDH010000002">
    <property type="protein sequence ID" value="CAD5209286.1"/>
    <property type="molecule type" value="Genomic_DNA"/>
</dbReference>
<proteinExistence type="predicted"/>
<dbReference type="EMBL" id="CAJFCW020000002">
    <property type="protein sequence ID" value="CAG9088932.1"/>
    <property type="molecule type" value="Genomic_DNA"/>
</dbReference>
<evidence type="ECO:0000313" key="2">
    <source>
        <dbReference type="Proteomes" id="UP000614601"/>
    </source>
</evidence>
<accession>A0A811K1I7</accession>
<dbReference type="OrthoDB" id="10360919at2759"/>
<evidence type="ECO:0000313" key="1">
    <source>
        <dbReference type="EMBL" id="CAD5209286.1"/>
    </source>
</evidence>
<organism evidence="1 2">
    <name type="scientific">Bursaphelenchus okinawaensis</name>
    <dbReference type="NCBI Taxonomy" id="465554"/>
    <lineage>
        <taxon>Eukaryota</taxon>
        <taxon>Metazoa</taxon>
        <taxon>Ecdysozoa</taxon>
        <taxon>Nematoda</taxon>
        <taxon>Chromadorea</taxon>
        <taxon>Rhabditida</taxon>
        <taxon>Tylenchina</taxon>
        <taxon>Tylenchomorpha</taxon>
        <taxon>Aphelenchoidea</taxon>
        <taxon>Aphelenchoididae</taxon>
        <taxon>Bursaphelenchus</taxon>
    </lineage>
</organism>